<dbReference type="HOGENOM" id="CLU_098286_0_0_5"/>
<keyword evidence="2 4" id="KW-0479">Metal-binding</keyword>
<keyword evidence="7" id="KW-0472">Membrane</keyword>
<dbReference type="InterPro" id="IPR030999">
    <property type="entry name" value="Thiosulf_SoxX"/>
</dbReference>
<dbReference type="AlphaFoldDB" id="F2J562"/>
<sequence length="203" mass="22065">MKSMWKLALPVLLAVVAVPAQAQDMDPAKVEEAVAAAFKDLPPDLQKRVDMDETQAACSIHRDNPPSDVADAILAREQANIVYPADGVLMGDWQVAMKEANNGYGWRMRDDPNRVIGGNCYACHQLAPSEVAYGNLGPSLTGYGKGVEVDDALIKATYDKIYSSQSVLPCSQMPRFGATGFLTPEQIRDYVAMLLHPDSPVNK</sequence>
<evidence type="ECO:0000313" key="8">
    <source>
        <dbReference type="Proteomes" id="UP000008130"/>
    </source>
</evidence>
<accession>F2J562</accession>
<organism evidence="7 8">
    <name type="scientific">Polymorphum gilvum (strain LMG 25793 / CGMCC 1.9160 / SL003B-26A1)</name>
    <dbReference type="NCBI Taxonomy" id="991905"/>
    <lineage>
        <taxon>Bacteria</taxon>
        <taxon>Pseudomonadati</taxon>
        <taxon>Pseudomonadota</taxon>
        <taxon>Alphaproteobacteria</taxon>
        <taxon>Rhodobacterales</taxon>
        <taxon>Paracoccaceae</taxon>
        <taxon>Polymorphum</taxon>
    </lineage>
</organism>
<dbReference type="GO" id="GO:0009055">
    <property type="term" value="F:electron transfer activity"/>
    <property type="evidence" value="ECO:0007669"/>
    <property type="project" value="InterPro"/>
</dbReference>
<dbReference type="PIRSF" id="PIRSF024608">
    <property type="entry name" value="UCP024608"/>
    <property type="match status" value="1"/>
</dbReference>
<dbReference type="InterPro" id="IPR036909">
    <property type="entry name" value="Cyt_c-like_dom_sf"/>
</dbReference>
<dbReference type="Gene3D" id="1.10.760.10">
    <property type="entry name" value="Cytochrome c-like domain"/>
    <property type="match status" value="1"/>
</dbReference>
<keyword evidence="8" id="KW-1185">Reference proteome</keyword>
<dbReference type="eggNOG" id="COG2010">
    <property type="taxonomic scope" value="Bacteria"/>
</dbReference>
<dbReference type="InterPro" id="IPR009056">
    <property type="entry name" value="Cyt_c-like_dom"/>
</dbReference>
<dbReference type="InterPro" id="IPR016823">
    <property type="entry name" value="Thiosulf_SoxX_II"/>
</dbReference>
<dbReference type="EMBL" id="CP002568">
    <property type="protein sequence ID" value="ADZ71121.1"/>
    <property type="molecule type" value="Genomic_DNA"/>
</dbReference>
<keyword evidence="5" id="KW-0732">Signal</keyword>
<dbReference type="SUPFAM" id="SSF46626">
    <property type="entry name" value="Cytochrome c"/>
    <property type="match status" value="1"/>
</dbReference>
<dbReference type="STRING" id="991905.SL003B_2698"/>
<dbReference type="Proteomes" id="UP000008130">
    <property type="component" value="Chromosome"/>
</dbReference>
<gene>
    <name evidence="7" type="ordered locus">SL003B_2698</name>
</gene>
<name>F2J562_POLGS</name>
<protein>
    <submittedName>
        <fullName evidence="7">Conserved hypothetical transmembrane protein</fullName>
    </submittedName>
</protein>
<keyword evidence="1 4" id="KW-0349">Heme</keyword>
<keyword evidence="3 4" id="KW-0408">Iron</keyword>
<dbReference type="OrthoDB" id="9808312at2"/>
<dbReference type="GO" id="GO:0046872">
    <property type="term" value="F:metal ion binding"/>
    <property type="evidence" value="ECO:0007669"/>
    <property type="project" value="UniProtKB-KW"/>
</dbReference>
<feature type="chain" id="PRO_5003278994" evidence="5">
    <location>
        <begin position="23"/>
        <end position="203"/>
    </location>
</feature>
<dbReference type="RefSeq" id="WP_013653435.1">
    <property type="nucleotide sequence ID" value="NC_015259.1"/>
</dbReference>
<dbReference type="GO" id="GO:0020037">
    <property type="term" value="F:heme binding"/>
    <property type="evidence" value="ECO:0007669"/>
    <property type="project" value="InterPro"/>
</dbReference>
<reference evidence="7 8" key="1">
    <citation type="journal article" date="2011" name="J. Bacteriol.">
        <title>Complete genome sequence of Polymorphum gilvum SL003B-26A1T, a crude oil-degrading bacterium from oil-polluted saline soil.</title>
        <authorList>
            <person name="Li S.G."/>
            <person name="Tang Y.Q."/>
            <person name="Nie Y."/>
            <person name="Cai M."/>
            <person name="Wu X.L."/>
        </authorList>
    </citation>
    <scope>NUCLEOTIDE SEQUENCE [LARGE SCALE GENOMIC DNA]</scope>
    <source>
        <strain evidence="8">LMG 25793 / CGMCC 1.9160 / SL003B-26A1</strain>
    </source>
</reference>
<evidence type="ECO:0000256" key="4">
    <source>
        <dbReference type="PROSITE-ProRule" id="PRU00433"/>
    </source>
</evidence>
<dbReference type="PROSITE" id="PS51007">
    <property type="entry name" value="CYTC"/>
    <property type="match status" value="1"/>
</dbReference>
<evidence type="ECO:0000256" key="5">
    <source>
        <dbReference type="SAM" id="SignalP"/>
    </source>
</evidence>
<evidence type="ECO:0000256" key="1">
    <source>
        <dbReference type="ARBA" id="ARBA00022617"/>
    </source>
</evidence>
<proteinExistence type="predicted"/>
<dbReference type="NCBIfam" id="TIGR04485">
    <property type="entry name" value="thiosulf_SoxX"/>
    <property type="match status" value="1"/>
</dbReference>
<evidence type="ECO:0000256" key="3">
    <source>
        <dbReference type="ARBA" id="ARBA00023004"/>
    </source>
</evidence>
<dbReference type="KEGG" id="pgv:SL003B_2698"/>
<feature type="domain" description="Cytochrome c" evidence="6">
    <location>
        <begin position="100"/>
        <end position="198"/>
    </location>
</feature>
<keyword evidence="7" id="KW-0812">Transmembrane</keyword>
<dbReference type="PATRIC" id="fig|991905.3.peg.2764"/>
<evidence type="ECO:0000259" key="6">
    <source>
        <dbReference type="PROSITE" id="PS51007"/>
    </source>
</evidence>
<evidence type="ECO:0000313" key="7">
    <source>
        <dbReference type="EMBL" id="ADZ71121.1"/>
    </source>
</evidence>
<evidence type="ECO:0000256" key="2">
    <source>
        <dbReference type="ARBA" id="ARBA00022723"/>
    </source>
</evidence>
<feature type="signal peptide" evidence="5">
    <location>
        <begin position="1"/>
        <end position="22"/>
    </location>
</feature>